<sequence>MTATVDTGRATTRAPGTAPLPRLAQGADPAVVGLLPEGLCRTFRVLPYAAEDGTVLVAAADPTDPITEQVVAEHLARRTDLRPVLVQHTAHEVVAALDAIHPPVEGVVETPEARRARTQLTGMLTASGLVDPDQLRRALVEHARTGDPLGDILVAHESIPEDVLVAALSEIHQMQRVGLADLEPDLALARRLPEPLAQRLQAVPVAESDGTVLLAVGRPLAPADAAAVEDALGSPTRQLLANRTDLDQLLQRVHSAHYAEVATTGLMQSHPDSSAHVVITGTQKAVLVMALVVAVVCLAIWPMPTLIGLVGLCSAVYLLVSVYKLLLTLRALGTHLETDVTDEEIDGLDERLLPTYTILVPLYKEAGIVPRLVRDINALDYPRTRLDVKLLCEEDDTETIERIRSLDLPPHFHLVVVPDSQPKTKPKACNYGLQLSTGSYCVIFDAEDRPDPDQLKKALIAFDAVGPEVVCIQAKLNHFNQDQNLLTAWFANEYSMHFELVLPAMGAAEAPIPLGGTSNHFRTSVLRELGAWDPFNVTEDADLGIRLHRAGYRTAMIDSTTLEEANSVVPNWIRQRSRWNKGYYQTWLVHMRNPAALISETGVRGFASFNLTMGSAFVLLMNPVFWGLTTLYLLTQWGFIQQLFPGIVFYAASAMLFVGNFVFVYLNVAGSLQRGEFGITRTALLSPLYWGLMSWAAWKGFIQLFTNPFYWEKTEHGLDGGHA</sequence>
<dbReference type="Gene3D" id="3.30.300.160">
    <property type="entry name" value="Type II secretion system, protein E, N-terminal domain"/>
    <property type="match status" value="2"/>
</dbReference>
<dbReference type="PANTHER" id="PTHR43867:SF2">
    <property type="entry name" value="CELLULOSE SYNTHASE CATALYTIC SUBUNIT A [UDP-FORMING]"/>
    <property type="match status" value="1"/>
</dbReference>
<evidence type="ECO:0000256" key="3">
    <source>
        <dbReference type="ARBA" id="ARBA00022679"/>
    </source>
</evidence>
<accession>A0A6I3IXK6</accession>
<dbReference type="EMBL" id="WLCI01000002">
    <property type="protein sequence ID" value="MTB93827.1"/>
    <property type="molecule type" value="Genomic_DNA"/>
</dbReference>
<evidence type="ECO:0000256" key="4">
    <source>
        <dbReference type="ARBA" id="ARBA00022692"/>
    </source>
</evidence>
<comment type="caution">
    <text evidence="10">The sequence shown here is derived from an EMBL/GenBank/DDBJ whole genome shotgun (WGS) entry which is preliminary data.</text>
</comment>
<evidence type="ECO:0000313" key="10">
    <source>
        <dbReference type="EMBL" id="MTB93827.1"/>
    </source>
</evidence>
<dbReference type="Pfam" id="PF13641">
    <property type="entry name" value="Glyco_tranf_2_3"/>
    <property type="match status" value="1"/>
</dbReference>
<dbReference type="GO" id="GO:0016757">
    <property type="term" value="F:glycosyltransferase activity"/>
    <property type="evidence" value="ECO:0007669"/>
    <property type="project" value="UniProtKB-KW"/>
</dbReference>
<feature type="transmembrane region" description="Helical" evidence="8">
    <location>
        <begin position="678"/>
        <end position="698"/>
    </location>
</feature>
<keyword evidence="11" id="KW-1185">Reference proteome</keyword>
<dbReference type="PANTHER" id="PTHR43867">
    <property type="entry name" value="CELLULOSE SYNTHASE CATALYTIC SUBUNIT A [UDP-FORMING]"/>
    <property type="match status" value="1"/>
</dbReference>
<feature type="transmembrane region" description="Helical" evidence="8">
    <location>
        <begin position="307"/>
        <end position="326"/>
    </location>
</feature>
<feature type="region of interest" description="Disordered" evidence="7">
    <location>
        <begin position="1"/>
        <end position="23"/>
    </location>
</feature>
<feature type="compositionally biased region" description="Low complexity" evidence="7">
    <location>
        <begin position="7"/>
        <end position="22"/>
    </location>
</feature>
<keyword evidence="4 8" id="KW-0812">Transmembrane</keyword>
<reference evidence="10 11" key="1">
    <citation type="submission" date="2019-10" db="EMBL/GenBank/DDBJ databases">
        <title>Nocardioides novel species isolated from the excrement of Marmot.</title>
        <authorList>
            <person name="Zhang G."/>
        </authorList>
    </citation>
    <scope>NUCLEOTIDE SEQUENCE [LARGE SCALE GENOMIC DNA]</scope>
    <source>
        <strain evidence="11">zg-579</strain>
    </source>
</reference>
<feature type="transmembrane region" description="Helical" evidence="8">
    <location>
        <begin position="616"/>
        <end position="635"/>
    </location>
</feature>
<evidence type="ECO:0000256" key="1">
    <source>
        <dbReference type="ARBA" id="ARBA00004141"/>
    </source>
</evidence>
<dbReference type="CDD" id="cd06427">
    <property type="entry name" value="CESA_like_2"/>
    <property type="match status" value="1"/>
</dbReference>
<dbReference type="InterPro" id="IPR029044">
    <property type="entry name" value="Nucleotide-diphossugar_trans"/>
</dbReference>
<gene>
    <name evidence="10" type="ORF">GGQ22_01910</name>
</gene>
<dbReference type="InterPro" id="IPR037257">
    <property type="entry name" value="T2SS_E_N_sf"/>
</dbReference>
<dbReference type="InterPro" id="IPR050321">
    <property type="entry name" value="Glycosyltr_2/OpgH_subfam"/>
</dbReference>
<dbReference type="GO" id="GO:0016020">
    <property type="term" value="C:membrane"/>
    <property type="evidence" value="ECO:0007669"/>
    <property type="project" value="UniProtKB-SubCell"/>
</dbReference>
<keyword evidence="2" id="KW-0328">Glycosyltransferase</keyword>
<protein>
    <submittedName>
        <fullName evidence="10">Glycosyltransferase</fullName>
    </submittedName>
</protein>
<organism evidence="10 11">
    <name type="scientific">Nocardioides marmotae</name>
    <dbReference type="NCBI Taxonomy" id="2663857"/>
    <lineage>
        <taxon>Bacteria</taxon>
        <taxon>Bacillati</taxon>
        <taxon>Actinomycetota</taxon>
        <taxon>Actinomycetes</taxon>
        <taxon>Propionibacteriales</taxon>
        <taxon>Nocardioidaceae</taxon>
        <taxon>Nocardioides</taxon>
    </lineage>
</organism>
<evidence type="ECO:0000256" key="2">
    <source>
        <dbReference type="ARBA" id="ARBA00022676"/>
    </source>
</evidence>
<comment type="subcellular location">
    <subcellularLocation>
        <location evidence="1">Membrane</location>
        <topology evidence="1">Multi-pass membrane protein</topology>
    </subcellularLocation>
</comment>
<evidence type="ECO:0000256" key="7">
    <source>
        <dbReference type="SAM" id="MobiDB-lite"/>
    </source>
</evidence>
<feature type="domain" description="Type II secretion system protein GspE N-terminal" evidence="9">
    <location>
        <begin position="27"/>
        <end position="88"/>
    </location>
</feature>
<dbReference type="Pfam" id="PF05157">
    <property type="entry name" value="MshEN"/>
    <property type="match status" value="2"/>
</dbReference>
<name>A0A6I3IXK6_9ACTN</name>
<dbReference type="SUPFAM" id="SSF160246">
    <property type="entry name" value="EspE N-terminal domain-like"/>
    <property type="match status" value="2"/>
</dbReference>
<dbReference type="RefSeq" id="WP_154613595.1">
    <property type="nucleotide sequence ID" value="NZ_CP053660.1"/>
</dbReference>
<keyword evidence="3 10" id="KW-0808">Transferase</keyword>
<feature type="domain" description="Type II secretion system protein GspE N-terminal" evidence="9">
    <location>
        <begin position="173"/>
        <end position="253"/>
    </location>
</feature>
<proteinExistence type="predicted"/>
<dbReference type="AlphaFoldDB" id="A0A6I3IXK6"/>
<evidence type="ECO:0000256" key="6">
    <source>
        <dbReference type="ARBA" id="ARBA00023136"/>
    </source>
</evidence>
<dbReference type="Gene3D" id="3.90.550.10">
    <property type="entry name" value="Spore Coat Polysaccharide Biosynthesis Protein SpsA, Chain A"/>
    <property type="match status" value="1"/>
</dbReference>
<evidence type="ECO:0000256" key="5">
    <source>
        <dbReference type="ARBA" id="ARBA00022989"/>
    </source>
</evidence>
<feature type="transmembrane region" description="Helical" evidence="8">
    <location>
        <begin position="285"/>
        <end position="301"/>
    </location>
</feature>
<dbReference type="SUPFAM" id="SSF53448">
    <property type="entry name" value="Nucleotide-diphospho-sugar transferases"/>
    <property type="match status" value="1"/>
</dbReference>
<dbReference type="InterPro" id="IPR007831">
    <property type="entry name" value="T2SS_GspE_N"/>
</dbReference>
<dbReference type="Proteomes" id="UP000433406">
    <property type="component" value="Unassembled WGS sequence"/>
</dbReference>
<keyword evidence="6 8" id="KW-0472">Membrane</keyword>
<feature type="transmembrane region" description="Helical" evidence="8">
    <location>
        <begin position="647"/>
        <end position="666"/>
    </location>
</feature>
<evidence type="ECO:0000256" key="8">
    <source>
        <dbReference type="SAM" id="Phobius"/>
    </source>
</evidence>
<evidence type="ECO:0000313" key="11">
    <source>
        <dbReference type="Proteomes" id="UP000433406"/>
    </source>
</evidence>
<keyword evidence="5 8" id="KW-1133">Transmembrane helix</keyword>
<evidence type="ECO:0000259" key="9">
    <source>
        <dbReference type="Pfam" id="PF05157"/>
    </source>
</evidence>